<dbReference type="AlphaFoldDB" id="A0AAD8QZG5"/>
<dbReference type="PANTHER" id="PTHR47991">
    <property type="entry name" value="OXOGLUTARATE/IRON-DEPENDENT DIOXYGENASE"/>
    <property type="match status" value="1"/>
</dbReference>
<dbReference type="EMBL" id="JAUUTY010000007">
    <property type="protein sequence ID" value="KAK1611036.1"/>
    <property type="molecule type" value="Genomic_DNA"/>
</dbReference>
<evidence type="ECO:0000256" key="4">
    <source>
        <dbReference type="ARBA" id="ARBA00023004"/>
    </source>
</evidence>
<dbReference type="SUPFAM" id="SSF51197">
    <property type="entry name" value="Clavaminate synthase-like"/>
    <property type="match status" value="1"/>
</dbReference>
<dbReference type="InterPro" id="IPR044861">
    <property type="entry name" value="IPNS-like_FE2OG_OXY"/>
</dbReference>
<dbReference type="Pfam" id="PF14226">
    <property type="entry name" value="DIOX_N"/>
    <property type="match status" value="1"/>
</dbReference>
<evidence type="ECO:0000256" key="3">
    <source>
        <dbReference type="ARBA" id="ARBA00023002"/>
    </source>
</evidence>
<dbReference type="InterPro" id="IPR026992">
    <property type="entry name" value="DIOX_N"/>
</dbReference>
<dbReference type="GO" id="GO:0046872">
    <property type="term" value="F:metal ion binding"/>
    <property type="evidence" value="ECO:0007669"/>
    <property type="project" value="UniProtKB-KW"/>
</dbReference>
<dbReference type="Gene3D" id="2.60.120.330">
    <property type="entry name" value="B-lactam Antibiotic, Isopenicillin N Synthase, Chain"/>
    <property type="match status" value="1"/>
</dbReference>
<evidence type="ECO:0000256" key="5">
    <source>
        <dbReference type="RuleBase" id="RU003682"/>
    </source>
</evidence>
<sequence length="276" mass="31753">VSNHGIETSVMDAMMNVSREFFRKPAEEKQKYTSLINGERFRVQGYRNELVKSDGQTLNWSHRLSLQIEPEDARSLHLWPNHPETFRDVLIEYSSKTKAIRDLILRAIANLLKLDENYFTNRFTSKALALARLGYYPSCPRPDLVLGFKPHCDGGALSILFLEEHTRGLQVLKDGKWYDVLCEPYTLLINIAECMEIMSNGIFKSPTHRVLTNAVKERFSVVIFNGVDEETMIEPAPGLLDEKRLAKYRKVKSNDYYASVFGQFRQGKTIKDTLKV</sequence>
<accession>A0AAD8QZG5</accession>
<feature type="non-terminal residue" evidence="7">
    <location>
        <position position="1"/>
    </location>
</feature>
<dbReference type="InterPro" id="IPR005123">
    <property type="entry name" value="Oxoglu/Fe-dep_dioxygenase_dom"/>
</dbReference>
<dbReference type="Pfam" id="PF03171">
    <property type="entry name" value="2OG-FeII_Oxy"/>
    <property type="match status" value="1"/>
</dbReference>
<evidence type="ECO:0000313" key="7">
    <source>
        <dbReference type="EMBL" id="KAK1611036.1"/>
    </source>
</evidence>
<organism evidence="7 8">
    <name type="scientific">Lolium multiflorum</name>
    <name type="common">Italian ryegrass</name>
    <name type="synonym">Lolium perenne subsp. multiflorum</name>
    <dbReference type="NCBI Taxonomy" id="4521"/>
    <lineage>
        <taxon>Eukaryota</taxon>
        <taxon>Viridiplantae</taxon>
        <taxon>Streptophyta</taxon>
        <taxon>Embryophyta</taxon>
        <taxon>Tracheophyta</taxon>
        <taxon>Spermatophyta</taxon>
        <taxon>Magnoliopsida</taxon>
        <taxon>Liliopsida</taxon>
        <taxon>Poales</taxon>
        <taxon>Poaceae</taxon>
        <taxon>BOP clade</taxon>
        <taxon>Pooideae</taxon>
        <taxon>Poodae</taxon>
        <taxon>Poeae</taxon>
        <taxon>Poeae Chloroplast Group 2 (Poeae type)</taxon>
        <taxon>Loliodinae</taxon>
        <taxon>Loliinae</taxon>
        <taxon>Lolium</taxon>
    </lineage>
</organism>
<name>A0AAD8QZG5_LOLMU</name>
<dbReference type="InterPro" id="IPR050295">
    <property type="entry name" value="Plant_2OG-oxidoreductases"/>
</dbReference>
<gene>
    <name evidence="7" type="ORF">QYE76_034709</name>
</gene>
<reference evidence="7" key="1">
    <citation type="submission" date="2023-07" db="EMBL/GenBank/DDBJ databases">
        <title>A chromosome-level genome assembly of Lolium multiflorum.</title>
        <authorList>
            <person name="Chen Y."/>
            <person name="Copetti D."/>
            <person name="Kolliker R."/>
            <person name="Studer B."/>
        </authorList>
    </citation>
    <scope>NUCLEOTIDE SEQUENCE</scope>
    <source>
        <strain evidence="7">02402/16</strain>
        <tissue evidence="7">Leaf</tissue>
    </source>
</reference>
<evidence type="ECO:0000313" key="8">
    <source>
        <dbReference type="Proteomes" id="UP001231189"/>
    </source>
</evidence>
<comment type="similarity">
    <text evidence="1 5">Belongs to the iron/ascorbate-dependent oxidoreductase family.</text>
</comment>
<keyword evidence="3 5" id="KW-0560">Oxidoreductase</keyword>
<evidence type="ECO:0000256" key="1">
    <source>
        <dbReference type="ARBA" id="ARBA00008056"/>
    </source>
</evidence>
<comment type="caution">
    <text evidence="7">The sequence shown here is derived from an EMBL/GenBank/DDBJ whole genome shotgun (WGS) entry which is preliminary data.</text>
</comment>
<proteinExistence type="inferred from homology"/>
<keyword evidence="8" id="KW-1185">Reference proteome</keyword>
<dbReference type="Proteomes" id="UP001231189">
    <property type="component" value="Unassembled WGS sequence"/>
</dbReference>
<dbReference type="PROSITE" id="PS51471">
    <property type="entry name" value="FE2OG_OXY"/>
    <property type="match status" value="1"/>
</dbReference>
<keyword evidence="4 5" id="KW-0408">Iron</keyword>
<feature type="domain" description="Fe2OG dioxygenase" evidence="6">
    <location>
        <begin position="126"/>
        <end position="227"/>
    </location>
</feature>
<evidence type="ECO:0000256" key="2">
    <source>
        <dbReference type="ARBA" id="ARBA00022723"/>
    </source>
</evidence>
<evidence type="ECO:0000259" key="6">
    <source>
        <dbReference type="PROSITE" id="PS51471"/>
    </source>
</evidence>
<protein>
    <recommendedName>
        <fullName evidence="6">Fe2OG dioxygenase domain-containing protein</fullName>
    </recommendedName>
</protein>
<dbReference type="GO" id="GO:0016491">
    <property type="term" value="F:oxidoreductase activity"/>
    <property type="evidence" value="ECO:0007669"/>
    <property type="project" value="UniProtKB-KW"/>
</dbReference>
<keyword evidence="2 5" id="KW-0479">Metal-binding</keyword>
<dbReference type="InterPro" id="IPR027443">
    <property type="entry name" value="IPNS-like_sf"/>
</dbReference>